<dbReference type="PROSITE" id="PS01173">
    <property type="entry name" value="LIPASE_GDXG_HIS"/>
    <property type="match status" value="1"/>
</dbReference>
<keyword evidence="5" id="KW-1185">Reference proteome</keyword>
<protein>
    <submittedName>
        <fullName evidence="4">Acetyl esterase</fullName>
    </submittedName>
</protein>
<dbReference type="Proteomes" id="UP000199586">
    <property type="component" value="Unassembled WGS sequence"/>
</dbReference>
<reference evidence="4 5" key="1">
    <citation type="submission" date="2016-10" db="EMBL/GenBank/DDBJ databases">
        <authorList>
            <person name="de Groot N.N."/>
        </authorList>
    </citation>
    <scope>NUCLEOTIDE SEQUENCE [LARGE SCALE GENOMIC DNA]</scope>
    <source>
        <strain evidence="4 5">CGMCC 1.9113</strain>
    </source>
</reference>
<dbReference type="SUPFAM" id="SSF53474">
    <property type="entry name" value="alpha/beta-Hydrolases"/>
    <property type="match status" value="1"/>
</dbReference>
<evidence type="ECO:0000313" key="5">
    <source>
        <dbReference type="Proteomes" id="UP000199586"/>
    </source>
</evidence>
<feature type="domain" description="Alpha/beta hydrolase fold-3" evidence="3">
    <location>
        <begin position="73"/>
        <end position="269"/>
    </location>
</feature>
<dbReference type="AlphaFoldDB" id="A0A1I5TN76"/>
<evidence type="ECO:0000256" key="2">
    <source>
        <dbReference type="ARBA" id="ARBA00022801"/>
    </source>
</evidence>
<proteinExistence type="inferred from homology"/>
<dbReference type="STRING" id="634430.SAMN04488241_108167"/>
<dbReference type="InterPro" id="IPR013094">
    <property type="entry name" value="AB_hydrolase_3"/>
</dbReference>
<dbReference type="GO" id="GO:0016787">
    <property type="term" value="F:hydrolase activity"/>
    <property type="evidence" value="ECO:0007669"/>
    <property type="project" value="UniProtKB-KW"/>
</dbReference>
<comment type="similarity">
    <text evidence="1">Belongs to the 'GDXG' lipolytic enzyme family.</text>
</comment>
<dbReference type="InterPro" id="IPR029058">
    <property type="entry name" value="AB_hydrolase_fold"/>
</dbReference>
<dbReference type="PANTHER" id="PTHR48081">
    <property type="entry name" value="AB HYDROLASE SUPERFAMILY PROTEIN C4A8.06C"/>
    <property type="match status" value="1"/>
</dbReference>
<sequence length="294" mass="31058">MSQFVDSAFVSLLADPRAALRPPRADRDLAFYRARLDAPMAAVRGPAMEVTEEDADGVPLRSYVPEEADDEIILFLHGGGFVIGSLDTHDAMCRAFAAETGSRVISVGYRLAPEAPFPAARDDARAALRHIAATRSIAAIAGDSAGGHLAVGAASYASEAGIAVGALALLYPVVDPACATLSWDRLRTGYLLERDWMRWAWNAYLGSAAPTQTDIALLCADLSRLPPTRIITAAADPLRDEGEALAAAIVAAGGVASVDRYEGMIHGFASLPMLTPRADKAIADLAGHIRQHSR</sequence>
<evidence type="ECO:0000256" key="1">
    <source>
        <dbReference type="ARBA" id="ARBA00010515"/>
    </source>
</evidence>
<gene>
    <name evidence="4" type="ORF">SAMN04488241_108167</name>
</gene>
<dbReference type="Gene3D" id="3.40.50.1820">
    <property type="entry name" value="alpha/beta hydrolase"/>
    <property type="match status" value="1"/>
</dbReference>
<keyword evidence="2" id="KW-0378">Hydrolase</keyword>
<evidence type="ECO:0000313" key="4">
    <source>
        <dbReference type="EMBL" id="SFP84500.1"/>
    </source>
</evidence>
<dbReference type="InterPro" id="IPR002168">
    <property type="entry name" value="Lipase_GDXG_HIS_AS"/>
</dbReference>
<dbReference type="InterPro" id="IPR050300">
    <property type="entry name" value="GDXG_lipolytic_enzyme"/>
</dbReference>
<accession>A0A1I5TN76</accession>
<dbReference type="Pfam" id="PF07859">
    <property type="entry name" value="Abhydrolase_3"/>
    <property type="match status" value="1"/>
</dbReference>
<evidence type="ECO:0000259" key="3">
    <source>
        <dbReference type="Pfam" id="PF07859"/>
    </source>
</evidence>
<name>A0A1I5TN76_9SPHN</name>
<dbReference type="PANTHER" id="PTHR48081:SF8">
    <property type="entry name" value="ALPHA_BETA HYDROLASE FOLD-3 DOMAIN-CONTAINING PROTEIN-RELATED"/>
    <property type="match status" value="1"/>
</dbReference>
<dbReference type="EMBL" id="FOXP01000008">
    <property type="protein sequence ID" value="SFP84500.1"/>
    <property type="molecule type" value="Genomic_DNA"/>
</dbReference>
<organism evidence="4 5">
    <name type="scientific">Sphingomonas rubra</name>
    <dbReference type="NCBI Taxonomy" id="634430"/>
    <lineage>
        <taxon>Bacteria</taxon>
        <taxon>Pseudomonadati</taxon>
        <taxon>Pseudomonadota</taxon>
        <taxon>Alphaproteobacteria</taxon>
        <taxon>Sphingomonadales</taxon>
        <taxon>Sphingomonadaceae</taxon>
        <taxon>Sphingomonas</taxon>
    </lineage>
</organism>
<dbReference type="RefSeq" id="WP_177200183.1">
    <property type="nucleotide sequence ID" value="NZ_FOXP01000008.1"/>
</dbReference>